<evidence type="ECO:0000313" key="2">
    <source>
        <dbReference type="Proteomes" id="UP000621455"/>
    </source>
</evidence>
<gene>
    <name evidence="1" type="ORF">F2P44_31565</name>
</gene>
<dbReference type="Proteomes" id="UP000621455">
    <property type="component" value="Unassembled WGS sequence"/>
</dbReference>
<evidence type="ECO:0008006" key="3">
    <source>
        <dbReference type="Google" id="ProtNLM"/>
    </source>
</evidence>
<sequence>MNNNRNISGGAELDAFLQQVSVKVEKNIMRSALRAGANVFKDAAKSQVPVELGALRRSIRVNTGYKKGRVSASVKAGNKKAWYWHFVEFGTAPHVINAKRASALAFGGTVTQRVQHPGARPHPFLRPAMDGKADAAIHAIGTQIRKRLTVEGLNVPAPEDR</sequence>
<dbReference type="RefSeq" id="WP_167093789.1">
    <property type="nucleotide sequence ID" value="NZ_WHJG01000062.1"/>
</dbReference>
<keyword evidence="2" id="KW-1185">Reference proteome</keyword>
<dbReference type="Pfam" id="PF04883">
    <property type="entry name" value="HK97-gp10_like"/>
    <property type="match status" value="1"/>
</dbReference>
<dbReference type="InterPro" id="IPR010064">
    <property type="entry name" value="HK97-gp10_tail"/>
</dbReference>
<comment type="caution">
    <text evidence="1">The sequence shown here is derived from an EMBL/GenBank/DDBJ whole genome shotgun (WGS) entry which is preliminary data.</text>
</comment>
<accession>A0ABX0NF63</accession>
<reference evidence="1 2" key="1">
    <citation type="submission" date="2019-10" db="EMBL/GenBank/DDBJ databases">
        <title>Taxonomy of Antarctic Massilia spp.: description of Massilia rubra sp. nov., Massilia aquatica sp. nov., Massilia mucilaginosa sp. nov., Massilia frigida sp. nov. isolated from streams, lakes and regoliths.</title>
        <authorList>
            <person name="Holochova P."/>
            <person name="Sedlacek I."/>
            <person name="Kralova S."/>
            <person name="Maslanova I."/>
            <person name="Busse H.-J."/>
            <person name="Stankova E."/>
            <person name="Vrbovska V."/>
            <person name="Kovarovic V."/>
            <person name="Bartak M."/>
            <person name="Svec P."/>
            <person name="Pantucek R."/>
        </authorList>
    </citation>
    <scope>NUCLEOTIDE SEQUENCE [LARGE SCALE GENOMIC DNA]</scope>
    <source>
        <strain evidence="1 2">CCM 8695</strain>
    </source>
</reference>
<organism evidence="1 2">
    <name type="scientific">Massilia frigida</name>
    <dbReference type="NCBI Taxonomy" id="2609281"/>
    <lineage>
        <taxon>Bacteria</taxon>
        <taxon>Pseudomonadati</taxon>
        <taxon>Pseudomonadota</taxon>
        <taxon>Betaproteobacteria</taxon>
        <taxon>Burkholderiales</taxon>
        <taxon>Oxalobacteraceae</taxon>
        <taxon>Telluria group</taxon>
        <taxon>Massilia</taxon>
    </lineage>
</organism>
<dbReference type="NCBIfam" id="TIGR01725">
    <property type="entry name" value="phge_HK97_gp10"/>
    <property type="match status" value="1"/>
</dbReference>
<proteinExistence type="predicted"/>
<evidence type="ECO:0000313" key="1">
    <source>
        <dbReference type="EMBL" id="NHZ83772.1"/>
    </source>
</evidence>
<protein>
    <recommendedName>
        <fullName evidence="3">HK97 gp10 family phage protein</fullName>
    </recommendedName>
</protein>
<dbReference type="EMBL" id="WHJG01000062">
    <property type="protein sequence ID" value="NHZ83772.1"/>
    <property type="molecule type" value="Genomic_DNA"/>
</dbReference>
<name>A0ABX0NF63_9BURK</name>